<comment type="caution">
    <text evidence="2">The sequence shown here is derived from an EMBL/GenBank/DDBJ whole genome shotgun (WGS) entry which is preliminary data.</text>
</comment>
<dbReference type="SUPFAM" id="SSF88713">
    <property type="entry name" value="Glycoside hydrolase/deacetylase"/>
    <property type="match status" value="1"/>
</dbReference>
<evidence type="ECO:0000313" key="3">
    <source>
        <dbReference type="Proteomes" id="UP001549204"/>
    </source>
</evidence>
<protein>
    <recommendedName>
        <fullName evidence="1">5-oxoprolinase subunit A</fullName>
        <shortName evidence="1">5-OPase subunit A</shortName>
        <ecNumber evidence="1">3.5.2.9</ecNumber>
    </recommendedName>
    <alternativeName>
        <fullName evidence="1">5-oxoprolinase (ATP-hydrolyzing) subunit A</fullName>
    </alternativeName>
</protein>
<dbReference type="EC" id="3.5.2.9" evidence="1"/>
<dbReference type="InterPro" id="IPR005501">
    <property type="entry name" value="LamB/YcsF/PxpA-like"/>
</dbReference>
<keyword evidence="3" id="KW-1185">Reference proteome</keyword>
<dbReference type="PANTHER" id="PTHR30292:SF0">
    <property type="entry name" value="5-OXOPROLINASE SUBUNIT A"/>
    <property type="match status" value="1"/>
</dbReference>
<sequence>MTNSGLHVDINSDVGEGFGAYKLGDDAAILDIVSSANVACGFHAGDPEIMAATFSMAHEKGVAVGAHPSFADLWGFGRRVIPHSVGEIERLVAYQIGAAQALSAYAGHPIRYVKAHGALGNLTQTDRGVAEAVTRAVKAVDPSLTCLVIALGFQDRLARDAGLTVRSEIFADRAYTEEGFLVSRKLKGAVIHDAEQAAERVVRMVKQGAIETVSGQMLKTPIDSICVHSDTPAAVAIAARVRRRLEESGVRIKAFSEAA</sequence>
<dbReference type="Pfam" id="PF03746">
    <property type="entry name" value="LamB_YcsF"/>
    <property type="match status" value="1"/>
</dbReference>
<dbReference type="EMBL" id="JBEPMC010000005">
    <property type="protein sequence ID" value="MET3580333.1"/>
    <property type="molecule type" value="Genomic_DNA"/>
</dbReference>
<comment type="similarity">
    <text evidence="1">Belongs to the LamB/PxpA family.</text>
</comment>
<proteinExistence type="inferred from homology"/>
<dbReference type="NCBIfam" id="NF003816">
    <property type="entry name" value="PRK05406.1-5"/>
    <property type="match status" value="1"/>
</dbReference>
<dbReference type="Proteomes" id="UP001549204">
    <property type="component" value="Unassembled WGS sequence"/>
</dbReference>
<dbReference type="PANTHER" id="PTHR30292">
    <property type="entry name" value="UNCHARACTERIZED PROTEIN YBGL-RELATED"/>
    <property type="match status" value="1"/>
</dbReference>
<keyword evidence="1" id="KW-0378">Hydrolase</keyword>
<organism evidence="2 3">
    <name type="scientific">Mesorhizobium robiniae</name>
    <dbReference type="NCBI Taxonomy" id="559315"/>
    <lineage>
        <taxon>Bacteria</taxon>
        <taxon>Pseudomonadati</taxon>
        <taxon>Pseudomonadota</taxon>
        <taxon>Alphaproteobacteria</taxon>
        <taxon>Hyphomicrobiales</taxon>
        <taxon>Phyllobacteriaceae</taxon>
        <taxon>Mesorhizobium</taxon>
    </lineage>
</organism>
<dbReference type="Gene3D" id="3.20.20.370">
    <property type="entry name" value="Glycoside hydrolase/deacetylase"/>
    <property type="match status" value="1"/>
</dbReference>
<comment type="subunit">
    <text evidence="1">Forms a complex composed of PxpA, PxpB and PxpC.</text>
</comment>
<evidence type="ECO:0000313" key="2">
    <source>
        <dbReference type="EMBL" id="MET3580333.1"/>
    </source>
</evidence>
<comment type="function">
    <text evidence="1">Catalyzes the cleavage of 5-oxoproline to form L-glutamate coupled to the hydrolysis of ATP to ADP and inorganic phosphate.</text>
</comment>
<keyword evidence="1" id="KW-0547">Nucleotide-binding</keyword>
<keyword evidence="1" id="KW-0067">ATP-binding</keyword>
<reference evidence="2 3" key="1">
    <citation type="submission" date="2024-06" db="EMBL/GenBank/DDBJ databases">
        <title>Genomic Encyclopedia of Type Strains, Phase IV (KMG-IV): sequencing the most valuable type-strain genomes for metagenomic binning, comparative biology and taxonomic classification.</title>
        <authorList>
            <person name="Goeker M."/>
        </authorList>
    </citation>
    <scope>NUCLEOTIDE SEQUENCE [LARGE SCALE GENOMIC DNA]</scope>
    <source>
        <strain evidence="2 3">DSM 100022</strain>
    </source>
</reference>
<dbReference type="HAMAP" id="MF_00691">
    <property type="entry name" value="PxpA"/>
    <property type="match status" value="1"/>
</dbReference>
<dbReference type="RefSeq" id="WP_354492074.1">
    <property type="nucleotide sequence ID" value="NZ_JBEPMC010000005.1"/>
</dbReference>
<evidence type="ECO:0000256" key="1">
    <source>
        <dbReference type="HAMAP-Rule" id="MF_00691"/>
    </source>
</evidence>
<gene>
    <name evidence="1" type="primary">pxpA</name>
    <name evidence="2" type="ORF">ABID19_003371</name>
</gene>
<comment type="catalytic activity">
    <reaction evidence="1">
        <text>5-oxo-L-proline + ATP + 2 H2O = L-glutamate + ADP + phosphate + H(+)</text>
        <dbReference type="Rhea" id="RHEA:10348"/>
        <dbReference type="ChEBI" id="CHEBI:15377"/>
        <dbReference type="ChEBI" id="CHEBI:15378"/>
        <dbReference type="ChEBI" id="CHEBI:29985"/>
        <dbReference type="ChEBI" id="CHEBI:30616"/>
        <dbReference type="ChEBI" id="CHEBI:43474"/>
        <dbReference type="ChEBI" id="CHEBI:58402"/>
        <dbReference type="ChEBI" id="CHEBI:456216"/>
        <dbReference type="EC" id="3.5.2.9"/>
    </reaction>
</comment>
<dbReference type="InterPro" id="IPR011330">
    <property type="entry name" value="Glyco_hydro/deAcase_b/a-brl"/>
</dbReference>
<accession>A0ABV2GPW7</accession>
<dbReference type="CDD" id="cd10787">
    <property type="entry name" value="LamB_YcsF_like"/>
    <property type="match status" value="1"/>
</dbReference>
<dbReference type="NCBIfam" id="NF003814">
    <property type="entry name" value="PRK05406.1-3"/>
    <property type="match status" value="1"/>
</dbReference>
<name>A0ABV2GPW7_9HYPH</name>